<sequence length="149" mass="16941">MAYEQVKNIVHDLARKHLAASDACRGEHGITNANARTKLLLEHLEAFEVEVYARLEIDNEATPNEILETWIQYVPMESVDDSLKRLEYAEGADKPQRLLDFHQSVTDLLKTISDQVESEKVSEFFESLTEIEETFSRQCAVAQTGEADI</sequence>
<protein>
    <recommendedName>
        <fullName evidence="3">DUF2383 domain-containing protein</fullName>
    </recommendedName>
</protein>
<evidence type="ECO:0000313" key="2">
    <source>
        <dbReference type="Proteomes" id="UP000238322"/>
    </source>
</evidence>
<accession>A0A2S8G8V9</accession>
<comment type="caution">
    <text evidence="1">The sequence shown here is derived from an EMBL/GenBank/DDBJ whole genome shotgun (WGS) entry which is preliminary data.</text>
</comment>
<reference evidence="1 2" key="1">
    <citation type="submission" date="2018-02" db="EMBL/GenBank/DDBJ databases">
        <title>Comparative genomes isolates from brazilian mangrove.</title>
        <authorList>
            <person name="Araujo J.E."/>
            <person name="Taketani R.G."/>
            <person name="Silva M.C.P."/>
            <person name="Loureco M.V."/>
            <person name="Andreote F.D."/>
        </authorList>
    </citation>
    <scope>NUCLEOTIDE SEQUENCE [LARGE SCALE GENOMIC DNA]</scope>
    <source>
        <strain evidence="1 2">Hex-1 MGV</strain>
    </source>
</reference>
<organism evidence="1 2">
    <name type="scientific">Blastopirellula marina</name>
    <dbReference type="NCBI Taxonomy" id="124"/>
    <lineage>
        <taxon>Bacteria</taxon>
        <taxon>Pseudomonadati</taxon>
        <taxon>Planctomycetota</taxon>
        <taxon>Planctomycetia</taxon>
        <taxon>Pirellulales</taxon>
        <taxon>Pirellulaceae</taxon>
        <taxon>Blastopirellula</taxon>
    </lineage>
</organism>
<dbReference type="RefSeq" id="WP_105327780.1">
    <property type="nucleotide sequence ID" value="NZ_PUHY01000001.1"/>
</dbReference>
<gene>
    <name evidence="1" type="ORF">C5Y83_01035</name>
</gene>
<evidence type="ECO:0000313" key="1">
    <source>
        <dbReference type="EMBL" id="PQO40544.1"/>
    </source>
</evidence>
<dbReference type="AlphaFoldDB" id="A0A2S8G8V9"/>
<evidence type="ECO:0008006" key="3">
    <source>
        <dbReference type="Google" id="ProtNLM"/>
    </source>
</evidence>
<proteinExistence type="predicted"/>
<name>A0A2S8G8V9_9BACT</name>
<dbReference type="EMBL" id="PUHY01000001">
    <property type="protein sequence ID" value="PQO40544.1"/>
    <property type="molecule type" value="Genomic_DNA"/>
</dbReference>
<dbReference type="Proteomes" id="UP000238322">
    <property type="component" value="Unassembled WGS sequence"/>
</dbReference>
<dbReference type="OrthoDB" id="289703at2"/>